<dbReference type="InterPro" id="IPR009214">
    <property type="entry name" value="DUF1129"/>
</dbReference>
<evidence type="ECO:0008006" key="5">
    <source>
        <dbReference type="Google" id="ProtNLM"/>
    </source>
</evidence>
<feature type="transmembrane region" description="Helical" evidence="2">
    <location>
        <begin position="247"/>
        <end position="268"/>
    </location>
</feature>
<keyword evidence="2" id="KW-0812">Transmembrane</keyword>
<sequence>MTEEQFKVKQDVEDSQEQLEGPAATVEEVELVDAEVENEDQVGVEPEVQAALDQAAQVLAGVPNQDFFQLTKKNQQFMKTIDRHLAQDTHYEVRGNVYQEMVETLLDGQKRGQTAKQIYGTPTEVIQSISGKDLKVETDSKEQSEDKLLFLDGALLLGSVFTLLTGLSMMRPQQAPNAVHMGIITLILNYLVAGFAMMMTAKNLPNPDAPKGQKGYGRYFLISVSTMMLWFAAVSFSGALLPKVINPILPSTVYIVLGAVTLALRFYLKKKLNIKGTVF</sequence>
<evidence type="ECO:0000313" key="4">
    <source>
        <dbReference type="Proteomes" id="UP000005990"/>
    </source>
</evidence>
<reference evidence="3 4" key="1">
    <citation type="submission" date="2010-10" db="EMBL/GenBank/DDBJ databases">
        <authorList>
            <person name="Durkin A.S."/>
            <person name="Madupu R."/>
            <person name="Torralba M."/>
            <person name="Gillis M."/>
            <person name="Methe B."/>
            <person name="Sutton G."/>
            <person name="Nelson K.E."/>
        </authorList>
    </citation>
    <scope>NUCLEOTIDE SEQUENCE [LARGE SCALE GENOMIC DNA]</scope>
    <source>
        <strain evidence="3 4">ACS-139-V-Col8</strain>
    </source>
</reference>
<keyword evidence="2" id="KW-0472">Membrane</keyword>
<dbReference type="AlphaFoldDB" id="E4KR45"/>
<keyword evidence="4" id="KW-1185">Reference proteome</keyword>
<feature type="transmembrane region" description="Helical" evidence="2">
    <location>
        <begin position="219"/>
        <end position="241"/>
    </location>
</feature>
<evidence type="ECO:0000313" key="3">
    <source>
        <dbReference type="EMBL" id="EFR30646.1"/>
    </source>
</evidence>
<feature type="transmembrane region" description="Helical" evidence="2">
    <location>
        <begin position="179"/>
        <end position="198"/>
    </location>
</feature>
<organism evidence="3 4">
    <name type="scientific">Eremococcus coleocola ACS-139-V-Col8</name>
    <dbReference type="NCBI Taxonomy" id="908337"/>
    <lineage>
        <taxon>Bacteria</taxon>
        <taxon>Bacillati</taxon>
        <taxon>Bacillota</taxon>
        <taxon>Bacilli</taxon>
        <taxon>Lactobacillales</taxon>
        <taxon>Aerococcaceae</taxon>
        <taxon>Eremococcus</taxon>
    </lineage>
</organism>
<name>E4KR45_9LACT</name>
<dbReference type="eggNOG" id="COG4858">
    <property type="taxonomic scope" value="Bacteria"/>
</dbReference>
<protein>
    <recommendedName>
        <fullName evidence="5">DUF1129 domain-containing protein</fullName>
    </recommendedName>
</protein>
<dbReference type="Proteomes" id="UP000005990">
    <property type="component" value="Unassembled WGS sequence"/>
</dbReference>
<accession>E4KR45</accession>
<feature type="region of interest" description="Disordered" evidence="1">
    <location>
        <begin position="1"/>
        <end position="22"/>
    </location>
</feature>
<evidence type="ECO:0000256" key="2">
    <source>
        <dbReference type="SAM" id="Phobius"/>
    </source>
</evidence>
<dbReference type="STRING" id="908337.HMPREF9257_0761"/>
<dbReference type="OrthoDB" id="2360056at2"/>
<gene>
    <name evidence="3" type="ORF">HMPREF9257_0761</name>
</gene>
<dbReference type="Pfam" id="PF06570">
    <property type="entry name" value="DUF1129"/>
    <property type="match status" value="1"/>
</dbReference>
<feature type="transmembrane region" description="Helical" evidence="2">
    <location>
        <begin position="148"/>
        <end position="167"/>
    </location>
</feature>
<comment type="caution">
    <text evidence="3">The sequence shown here is derived from an EMBL/GenBank/DDBJ whole genome shotgun (WGS) entry which is preliminary data.</text>
</comment>
<dbReference type="EMBL" id="AENN01000017">
    <property type="protein sequence ID" value="EFR30646.1"/>
    <property type="molecule type" value="Genomic_DNA"/>
</dbReference>
<evidence type="ECO:0000256" key="1">
    <source>
        <dbReference type="SAM" id="MobiDB-lite"/>
    </source>
</evidence>
<dbReference type="RefSeq" id="WP_006418806.1">
    <property type="nucleotide sequence ID" value="NZ_AENN01000017.1"/>
</dbReference>
<keyword evidence="2" id="KW-1133">Transmembrane helix</keyword>
<feature type="compositionally biased region" description="Basic and acidic residues" evidence="1">
    <location>
        <begin position="1"/>
        <end position="12"/>
    </location>
</feature>
<proteinExistence type="predicted"/>